<dbReference type="GO" id="GO:0008168">
    <property type="term" value="F:methyltransferase activity"/>
    <property type="evidence" value="ECO:0007669"/>
    <property type="project" value="UniProtKB-KW"/>
</dbReference>
<evidence type="ECO:0000259" key="1">
    <source>
        <dbReference type="Pfam" id="PF13847"/>
    </source>
</evidence>
<dbReference type="KEGG" id="amol:AMOL_2230"/>
<dbReference type="Proteomes" id="UP000262712">
    <property type="component" value="Chromosome"/>
</dbReference>
<keyword evidence="3" id="KW-0808">Transferase</keyword>
<proteinExistence type="predicted"/>
<feature type="domain" description="Methyltransferase" evidence="1">
    <location>
        <begin position="137"/>
        <end position="248"/>
    </location>
</feature>
<keyword evidence="3" id="KW-0489">Methyltransferase</keyword>
<dbReference type="SUPFAM" id="SSF53335">
    <property type="entry name" value="S-adenosyl-L-methionine-dependent methyltransferases"/>
    <property type="match status" value="1"/>
</dbReference>
<gene>
    <name evidence="2" type="ORF">AMOL_2230</name>
    <name evidence="3" type="ORF">CPU12_05450</name>
</gene>
<reference evidence="3 4" key="1">
    <citation type="submission" date="2017-09" db="EMBL/GenBank/DDBJ databases">
        <title>Arcobacter canalis sp. nov., a new species isolated from a water canal contaminated with urban sewage.</title>
        <authorList>
            <person name="Perez-Cataluna A."/>
            <person name="Salas-Masso N."/>
            <person name="Figueras M.J."/>
        </authorList>
    </citation>
    <scope>NUCLEOTIDE SEQUENCE [LARGE SCALE GENOMIC DNA]</scope>
    <source>
        <strain evidence="3 4">F98-3</strain>
    </source>
</reference>
<evidence type="ECO:0000313" key="2">
    <source>
        <dbReference type="EMBL" id="AXX93183.1"/>
    </source>
</evidence>
<reference evidence="2 5" key="2">
    <citation type="submission" date="2018-08" db="EMBL/GenBank/DDBJ databases">
        <title>Complete genome of the Arcobacter molluscorum type strain LMG 25693.</title>
        <authorList>
            <person name="Miller W.G."/>
            <person name="Yee E."/>
            <person name="Bono J.L."/>
        </authorList>
    </citation>
    <scope>NUCLEOTIDE SEQUENCE [LARGE SCALE GENOMIC DNA]</scope>
    <source>
        <strain evidence="2 5">CECT 7696</strain>
    </source>
</reference>
<dbReference type="Proteomes" id="UP000221222">
    <property type="component" value="Unassembled WGS sequence"/>
</dbReference>
<keyword evidence="4" id="KW-1185">Reference proteome</keyword>
<dbReference type="EMBL" id="NXFY01000006">
    <property type="protein sequence ID" value="PHO18438.1"/>
    <property type="molecule type" value="Genomic_DNA"/>
</dbReference>
<dbReference type="CDD" id="cd02440">
    <property type="entry name" value="AdoMet_MTases"/>
    <property type="match status" value="1"/>
</dbReference>
<dbReference type="EMBL" id="CP032098">
    <property type="protein sequence ID" value="AXX93183.1"/>
    <property type="molecule type" value="Genomic_DNA"/>
</dbReference>
<evidence type="ECO:0000313" key="5">
    <source>
        <dbReference type="Proteomes" id="UP000262712"/>
    </source>
</evidence>
<dbReference type="InterPro" id="IPR025714">
    <property type="entry name" value="Methyltranfer_dom"/>
</dbReference>
<accession>A0A2G1DIV9</accession>
<evidence type="ECO:0000313" key="4">
    <source>
        <dbReference type="Proteomes" id="UP000221222"/>
    </source>
</evidence>
<name>A0A2G1DIV9_9BACT</name>
<evidence type="ECO:0000313" key="3">
    <source>
        <dbReference type="EMBL" id="PHO18438.1"/>
    </source>
</evidence>
<dbReference type="InterPro" id="IPR029063">
    <property type="entry name" value="SAM-dependent_MTases_sf"/>
</dbReference>
<dbReference type="Gene3D" id="3.40.50.150">
    <property type="entry name" value="Vaccinia Virus protein VP39"/>
    <property type="match status" value="1"/>
</dbReference>
<organism evidence="3 4">
    <name type="scientific">Malaciobacter molluscorum LMG 25693</name>
    <dbReference type="NCBI Taxonomy" id="870501"/>
    <lineage>
        <taxon>Bacteria</taxon>
        <taxon>Pseudomonadati</taxon>
        <taxon>Campylobacterota</taxon>
        <taxon>Epsilonproteobacteria</taxon>
        <taxon>Campylobacterales</taxon>
        <taxon>Arcobacteraceae</taxon>
        <taxon>Malaciobacter</taxon>
    </lineage>
</organism>
<dbReference type="GO" id="GO:0032259">
    <property type="term" value="P:methylation"/>
    <property type="evidence" value="ECO:0007669"/>
    <property type="project" value="UniProtKB-KW"/>
</dbReference>
<protein>
    <submittedName>
        <fullName evidence="3">Methyltransferase</fullName>
    </submittedName>
</protein>
<dbReference type="AlphaFoldDB" id="A0A2G1DIV9"/>
<sequence>MHDFSNKPMFEIYNTLLTQLEQKKQISFLALNPDIKDGVYAGEKLILDNQEFTYRSLYSFIDLASILNCKMLLPKCIDEKLIEITFKKLNKQKSFHEDENSNEKYGVTSSFSRINKNEEPDFLLNYISCLKNVKIGKRKRVLNLGVNSGSEFEVIKNLCENFEDLELVGIDYSKTAIKYAKKRFDNNSNVSFYAWDINNLDELNLGQFDLIISIGTLQSSNLNFNETLMNIVQKYLKKDAAMILGFPNCRWYDGVMAYGAIPKNYSYPEMSILYKDAIFCKKYLQQKKFRVTLTGKNYIFLTATSIRK</sequence>
<dbReference type="RefSeq" id="WP_099342075.1">
    <property type="nucleotide sequence ID" value="NZ_CP032098.1"/>
</dbReference>
<dbReference type="PANTHER" id="PTHR43861">
    <property type="entry name" value="TRANS-ACONITATE 2-METHYLTRANSFERASE-RELATED"/>
    <property type="match status" value="1"/>
</dbReference>
<dbReference type="Pfam" id="PF13847">
    <property type="entry name" value="Methyltransf_31"/>
    <property type="match status" value="1"/>
</dbReference>